<organism evidence="2 3">
    <name type="scientific">Diploptera punctata</name>
    <name type="common">Pacific beetle cockroach</name>
    <dbReference type="NCBI Taxonomy" id="6984"/>
    <lineage>
        <taxon>Eukaryota</taxon>
        <taxon>Metazoa</taxon>
        <taxon>Ecdysozoa</taxon>
        <taxon>Arthropoda</taxon>
        <taxon>Hexapoda</taxon>
        <taxon>Insecta</taxon>
        <taxon>Pterygota</taxon>
        <taxon>Neoptera</taxon>
        <taxon>Polyneoptera</taxon>
        <taxon>Dictyoptera</taxon>
        <taxon>Blattodea</taxon>
        <taxon>Blaberoidea</taxon>
        <taxon>Blaberidae</taxon>
        <taxon>Diplopterinae</taxon>
        <taxon>Diploptera</taxon>
    </lineage>
</organism>
<comment type="caution">
    <text evidence="2">The sequence shown here is derived from an EMBL/GenBank/DDBJ whole genome shotgun (WGS) entry which is preliminary data.</text>
</comment>
<evidence type="ECO:0000313" key="2">
    <source>
        <dbReference type="EMBL" id="KAJ9588826.1"/>
    </source>
</evidence>
<feature type="chain" id="PRO_5042039540" evidence="1">
    <location>
        <begin position="23"/>
        <end position="273"/>
    </location>
</feature>
<evidence type="ECO:0000313" key="3">
    <source>
        <dbReference type="Proteomes" id="UP001233999"/>
    </source>
</evidence>
<sequence length="273" mass="31204">MDIIKQIQVILLISFCLSYVRSEKENSSLTWDSHISLELCTLPKKDLDDLPNSFLEVRKFIECEQQTPEILKKRIMMEFLNTTGLFHTQIYGILRKENQRRHAVQDKIIHLSGNTTSPEIQACLKDKNKAIDEALDIGENHTRYCLGELKVEINFMYMAAELSVNFEKEWNSTLADIDKCLGKPSSPQNKEKLKCAYEKIENLLVKVQNVGSSEVVKQFKKEVSNLLNHMELCGMMGVVSAQDLYLKTHLETVKCFGPVSDPSVLVKAFEVTE</sequence>
<dbReference type="EMBL" id="JASPKZ010005301">
    <property type="protein sequence ID" value="KAJ9588826.1"/>
    <property type="molecule type" value="Genomic_DNA"/>
</dbReference>
<dbReference type="Proteomes" id="UP001233999">
    <property type="component" value="Unassembled WGS sequence"/>
</dbReference>
<reference evidence="2" key="1">
    <citation type="journal article" date="2023" name="IScience">
        <title>Live-bearing cockroach genome reveals convergent evolutionary mechanisms linked to viviparity in insects and beyond.</title>
        <authorList>
            <person name="Fouks B."/>
            <person name="Harrison M.C."/>
            <person name="Mikhailova A.A."/>
            <person name="Marchal E."/>
            <person name="English S."/>
            <person name="Carruthers M."/>
            <person name="Jennings E.C."/>
            <person name="Chiamaka E.L."/>
            <person name="Frigard R.A."/>
            <person name="Pippel M."/>
            <person name="Attardo G.M."/>
            <person name="Benoit J.B."/>
            <person name="Bornberg-Bauer E."/>
            <person name="Tobe S.S."/>
        </authorList>
    </citation>
    <scope>NUCLEOTIDE SEQUENCE</scope>
    <source>
        <strain evidence="2">Stay&amp;Tobe</strain>
    </source>
</reference>
<reference evidence="2" key="2">
    <citation type="submission" date="2023-05" db="EMBL/GenBank/DDBJ databases">
        <authorList>
            <person name="Fouks B."/>
        </authorList>
    </citation>
    <scope>NUCLEOTIDE SEQUENCE</scope>
    <source>
        <strain evidence="2">Stay&amp;Tobe</strain>
        <tissue evidence="2">Testes</tissue>
    </source>
</reference>
<accession>A0AAD7ZYM7</accession>
<name>A0AAD7ZYM7_DIPPU</name>
<keyword evidence="3" id="KW-1185">Reference proteome</keyword>
<keyword evidence="1" id="KW-0732">Signal</keyword>
<feature type="signal peptide" evidence="1">
    <location>
        <begin position="1"/>
        <end position="22"/>
    </location>
</feature>
<evidence type="ECO:0000256" key="1">
    <source>
        <dbReference type="SAM" id="SignalP"/>
    </source>
</evidence>
<gene>
    <name evidence="2" type="ORF">L9F63_017864</name>
</gene>
<protein>
    <submittedName>
        <fullName evidence="2">Uncharacterized protein</fullName>
    </submittedName>
</protein>
<dbReference type="AlphaFoldDB" id="A0AAD7ZYM7"/>
<proteinExistence type="predicted"/>